<proteinExistence type="predicted"/>
<feature type="domain" description="EF-hand" evidence="2">
    <location>
        <begin position="81"/>
        <end position="111"/>
    </location>
</feature>
<dbReference type="PROSITE" id="PS50222">
    <property type="entry name" value="EF_HAND_2"/>
    <property type="match status" value="2"/>
</dbReference>
<evidence type="ECO:0000259" key="2">
    <source>
        <dbReference type="PROSITE" id="PS50222"/>
    </source>
</evidence>
<evidence type="ECO:0000313" key="4">
    <source>
        <dbReference type="Proteomes" id="UP001157914"/>
    </source>
</evidence>
<evidence type="ECO:0000256" key="1">
    <source>
        <dbReference type="SAM" id="SignalP"/>
    </source>
</evidence>
<dbReference type="SUPFAM" id="SSF47473">
    <property type="entry name" value="EF-hand"/>
    <property type="match status" value="1"/>
</dbReference>
<keyword evidence="4" id="KW-1185">Reference proteome</keyword>
<dbReference type="InterPro" id="IPR002048">
    <property type="entry name" value="EF_hand_dom"/>
</dbReference>
<feature type="domain" description="EF-hand" evidence="2">
    <location>
        <begin position="37"/>
        <end position="72"/>
    </location>
</feature>
<organism evidence="3 4">
    <name type="scientific">Roseibium denhamense</name>
    <dbReference type="NCBI Taxonomy" id="76305"/>
    <lineage>
        <taxon>Bacteria</taxon>
        <taxon>Pseudomonadati</taxon>
        <taxon>Pseudomonadota</taxon>
        <taxon>Alphaproteobacteria</taxon>
        <taxon>Hyphomicrobiales</taxon>
        <taxon>Stappiaceae</taxon>
        <taxon>Roseibium</taxon>
    </lineage>
</organism>
<dbReference type="RefSeq" id="WP_208997141.1">
    <property type="nucleotide sequence ID" value="NZ_BAAAEA010000001.1"/>
</dbReference>
<dbReference type="EMBL" id="FXTT01000001">
    <property type="protein sequence ID" value="SMP06417.1"/>
    <property type="molecule type" value="Genomic_DNA"/>
</dbReference>
<name>A0ABY1NCW1_9HYPH</name>
<dbReference type="PROSITE" id="PS00018">
    <property type="entry name" value="EF_HAND_1"/>
    <property type="match status" value="2"/>
</dbReference>
<dbReference type="Gene3D" id="1.10.238.10">
    <property type="entry name" value="EF-hand"/>
    <property type="match status" value="1"/>
</dbReference>
<comment type="caution">
    <text evidence="3">The sequence shown here is derived from an EMBL/GenBank/DDBJ whole genome shotgun (WGS) entry which is preliminary data.</text>
</comment>
<feature type="chain" id="PRO_5045974253" evidence="1">
    <location>
        <begin position="38"/>
        <end position="111"/>
    </location>
</feature>
<dbReference type="Pfam" id="PF13202">
    <property type="entry name" value="EF-hand_5"/>
    <property type="match status" value="2"/>
</dbReference>
<accession>A0ABY1NCW1</accession>
<dbReference type="InterPro" id="IPR018247">
    <property type="entry name" value="EF_Hand_1_Ca_BS"/>
</dbReference>
<keyword evidence="1" id="KW-0732">Signal</keyword>
<evidence type="ECO:0000313" key="3">
    <source>
        <dbReference type="EMBL" id="SMP06417.1"/>
    </source>
</evidence>
<reference evidence="3 4" key="1">
    <citation type="submission" date="2017-05" db="EMBL/GenBank/DDBJ databases">
        <authorList>
            <person name="Varghese N."/>
            <person name="Submissions S."/>
        </authorList>
    </citation>
    <scope>NUCLEOTIDE SEQUENCE [LARGE SCALE GENOMIC DNA]</scope>
    <source>
        <strain evidence="3 4">DSM 15949</strain>
    </source>
</reference>
<dbReference type="InterPro" id="IPR011992">
    <property type="entry name" value="EF-hand-dom_pair"/>
</dbReference>
<dbReference type="Proteomes" id="UP001157914">
    <property type="component" value="Unassembled WGS sequence"/>
</dbReference>
<protein>
    <submittedName>
        <fullName evidence="3">EF hand</fullName>
    </submittedName>
</protein>
<feature type="signal peptide" evidence="1">
    <location>
        <begin position="1"/>
        <end position="37"/>
    </location>
</feature>
<gene>
    <name evidence="3" type="ORF">SAMN06265374_0783</name>
</gene>
<sequence length="111" mass="11427">MFGKPLLAVSLTSSVKITVLCTALVALSLAQAQKASASSQQAASNFMQADGNGDGALTPAEFKAFIDLNAAHSIGRAQTVRDRNLYGRAFGRLDANGDGKVTGAELQSAGR</sequence>